<evidence type="ECO:0000256" key="3">
    <source>
        <dbReference type="ARBA" id="ARBA00022989"/>
    </source>
</evidence>
<dbReference type="GO" id="GO:0030416">
    <property type="term" value="P:methylamine metabolic process"/>
    <property type="evidence" value="ECO:0007669"/>
    <property type="project" value="InterPro"/>
</dbReference>
<keyword evidence="8" id="KW-1185">Reference proteome</keyword>
<feature type="transmembrane region" description="Helical" evidence="5">
    <location>
        <begin position="78"/>
        <end position="96"/>
    </location>
</feature>
<organism evidence="7 8">
    <name type="scientific">Filimonas effusa</name>
    <dbReference type="NCBI Taxonomy" id="2508721"/>
    <lineage>
        <taxon>Bacteria</taxon>
        <taxon>Pseudomonadati</taxon>
        <taxon>Bacteroidota</taxon>
        <taxon>Chitinophagia</taxon>
        <taxon>Chitinophagales</taxon>
        <taxon>Chitinophagaceae</taxon>
        <taxon>Filimonas</taxon>
    </lineage>
</organism>
<keyword evidence="4 5" id="KW-0472">Membrane</keyword>
<gene>
    <name evidence="7" type="ORF">ESB13_09380</name>
</gene>
<dbReference type="AlphaFoldDB" id="A0A4Q1DDL8"/>
<name>A0A4Q1DDL8_9BACT</name>
<evidence type="ECO:0000256" key="2">
    <source>
        <dbReference type="ARBA" id="ARBA00022692"/>
    </source>
</evidence>
<keyword evidence="2 5" id="KW-0812">Transmembrane</keyword>
<dbReference type="OrthoDB" id="4732370at2"/>
<evidence type="ECO:0000256" key="5">
    <source>
        <dbReference type="SAM" id="Phobius"/>
    </source>
</evidence>
<feature type="domain" description="Methylamine utilisation protein MauE" evidence="6">
    <location>
        <begin position="7"/>
        <end position="91"/>
    </location>
</feature>
<feature type="transmembrane region" description="Helical" evidence="5">
    <location>
        <begin position="7"/>
        <end position="25"/>
    </location>
</feature>
<protein>
    <submittedName>
        <fullName evidence="7">DoxX family membrane protein</fullName>
    </submittedName>
</protein>
<evidence type="ECO:0000256" key="1">
    <source>
        <dbReference type="ARBA" id="ARBA00004141"/>
    </source>
</evidence>
<reference evidence="7 8" key="1">
    <citation type="submission" date="2019-01" db="EMBL/GenBank/DDBJ databases">
        <title>Filimonas sp. strain TTM-71.</title>
        <authorList>
            <person name="Chen W.-M."/>
        </authorList>
    </citation>
    <scope>NUCLEOTIDE SEQUENCE [LARGE SCALE GENOMIC DNA]</scope>
    <source>
        <strain evidence="7 8">TTM-71</strain>
    </source>
</reference>
<evidence type="ECO:0000256" key="4">
    <source>
        <dbReference type="ARBA" id="ARBA00023136"/>
    </source>
</evidence>
<dbReference type="EMBL" id="SDHZ01000001">
    <property type="protein sequence ID" value="RXK86975.1"/>
    <property type="molecule type" value="Genomic_DNA"/>
</dbReference>
<sequence>MKISRFAYFVLRLPIALSLLGHGLVRLPKLSGFSNWMTTLMAKSILPSALIVPFSYAVPFIEFITGLLLLIGLFTRQVLYVGIALMAVFIFGNTTIENWEPITSQLVHAGYMAALLLLLPYCSSWEDIAARKSL</sequence>
<evidence type="ECO:0000313" key="7">
    <source>
        <dbReference type="EMBL" id="RXK86975.1"/>
    </source>
</evidence>
<feature type="transmembrane region" description="Helical" evidence="5">
    <location>
        <begin position="102"/>
        <end position="122"/>
    </location>
</feature>
<dbReference type="GO" id="GO:0016020">
    <property type="term" value="C:membrane"/>
    <property type="evidence" value="ECO:0007669"/>
    <property type="project" value="UniProtKB-SubCell"/>
</dbReference>
<dbReference type="Pfam" id="PF07291">
    <property type="entry name" value="MauE"/>
    <property type="match status" value="1"/>
</dbReference>
<dbReference type="Proteomes" id="UP000290545">
    <property type="component" value="Unassembled WGS sequence"/>
</dbReference>
<evidence type="ECO:0000259" key="6">
    <source>
        <dbReference type="Pfam" id="PF07291"/>
    </source>
</evidence>
<comment type="caution">
    <text evidence="7">The sequence shown here is derived from an EMBL/GenBank/DDBJ whole genome shotgun (WGS) entry which is preliminary data.</text>
</comment>
<accession>A0A4Q1DDL8</accession>
<comment type="subcellular location">
    <subcellularLocation>
        <location evidence="1">Membrane</location>
        <topology evidence="1">Multi-pass membrane protein</topology>
    </subcellularLocation>
</comment>
<dbReference type="RefSeq" id="WP_129002724.1">
    <property type="nucleotide sequence ID" value="NZ_SDHZ01000001.1"/>
</dbReference>
<proteinExistence type="predicted"/>
<keyword evidence="3 5" id="KW-1133">Transmembrane helix</keyword>
<dbReference type="InterPro" id="IPR009908">
    <property type="entry name" value="Methylamine_util_MauE"/>
</dbReference>
<evidence type="ECO:0000313" key="8">
    <source>
        <dbReference type="Proteomes" id="UP000290545"/>
    </source>
</evidence>
<feature type="transmembrane region" description="Helical" evidence="5">
    <location>
        <begin position="45"/>
        <end position="71"/>
    </location>
</feature>